<feature type="transmembrane region" description="Helical" evidence="1">
    <location>
        <begin position="88"/>
        <end position="108"/>
    </location>
</feature>
<keyword evidence="1" id="KW-1133">Transmembrane helix</keyword>
<feature type="transmembrane region" description="Helical" evidence="1">
    <location>
        <begin position="17"/>
        <end position="39"/>
    </location>
</feature>
<name>A0A448N995_9GAMM</name>
<proteinExistence type="predicted"/>
<accession>A0A448N995</accession>
<protein>
    <recommendedName>
        <fullName evidence="4">Transmembrane protein</fullName>
    </recommendedName>
</protein>
<dbReference type="KEGG" id="ladl:NCTC12735_00024"/>
<keyword evidence="1" id="KW-0812">Transmembrane</keyword>
<evidence type="ECO:0008006" key="4">
    <source>
        <dbReference type="Google" id="ProtNLM"/>
    </source>
</evidence>
<sequence>MGSVIANKNRIRQSVPIIFTCALVVSNLICCPFCVTNIPLSWTNKSLLSCAMKLITPDFSASGAVMVAASNTAFSAKSTLRLRNCASVRIVATASLVAFLSIVVFWFLSVS</sequence>
<evidence type="ECO:0000313" key="2">
    <source>
        <dbReference type="EMBL" id="VEH81070.1"/>
    </source>
</evidence>
<dbReference type="EMBL" id="LR134410">
    <property type="protein sequence ID" value="VEH81070.1"/>
    <property type="molecule type" value="Genomic_DNA"/>
</dbReference>
<organism evidence="2 3">
    <name type="scientific">Legionella adelaidensis</name>
    <dbReference type="NCBI Taxonomy" id="45056"/>
    <lineage>
        <taxon>Bacteria</taxon>
        <taxon>Pseudomonadati</taxon>
        <taxon>Pseudomonadota</taxon>
        <taxon>Gammaproteobacteria</taxon>
        <taxon>Legionellales</taxon>
        <taxon>Legionellaceae</taxon>
        <taxon>Legionella</taxon>
    </lineage>
</organism>
<dbReference type="Proteomes" id="UP000281170">
    <property type="component" value="Chromosome"/>
</dbReference>
<dbReference type="AlphaFoldDB" id="A0A448N995"/>
<evidence type="ECO:0000313" key="3">
    <source>
        <dbReference type="Proteomes" id="UP000281170"/>
    </source>
</evidence>
<evidence type="ECO:0000256" key="1">
    <source>
        <dbReference type="SAM" id="Phobius"/>
    </source>
</evidence>
<feature type="transmembrane region" description="Helical" evidence="1">
    <location>
        <begin position="59"/>
        <end position="76"/>
    </location>
</feature>
<reference evidence="2 3" key="1">
    <citation type="submission" date="2018-12" db="EMBL/GenBank/DDBJ databases">
        <authorList>
            <consortium name="Pathogen Informatics"/>
        </authorList>
    </citation>
    <scope>NUCLEOTIDE SEQUENCE [LARGE SCALE GENOMIC DNA]</scope>
    <source>
        <strain evidence="2 3">NCTC12735</strain>
    </source>
</reference>
<keyword evidence="1" id="KW-0472">Membrane</keyword>
<gene>
    <name evidence="2" type="ORF">NCTC12735_00024</name>
</gene>